<comment type="subcellular location">
    <subcellularLocation>
        <location evidence="2">Gas vesicle</location>
    </subcellularLocation>
</comment>
<evidence type="ECO:0000313" key="4">
    <source>
        <dbReference type="EMBL" id="RTZ04872.1"/>
    </source>
</evidence>
<evidence type="ECO:0000256" key="1">
    <source>
        <dbReference type="ARBA" id="ARBA00022987"/>
    </source>
</evidence>
<protein>
    <submittedName>
        <fullName evidence="4">GvpL/GvpF family gas vesicle protein</fullName>
    </submittedName>
</protein>
<dbReference type="Pfam" id="PF06386">
    <property type="entry name" value="GvpL_GvpF"/>
    <property type="match status" value="1"/>
</dbReference>
<dbReference type="EMBL" id="RYDJ01000007">
    <property type="protein sequence ID" value="RTZ04872.1"/>
    <property type="molecule type" value="Genomic_DNA"/>
</dbReference>
<dbReference type="Proteomes" id="UP000280825">
    <property type="component" value="Unassembled WGS sequence"/>
</dbReference>
<name>A0A432CML6_9FLAO</name>
<gene>
    <name evidence="4" type="ORF">EKL98_07985</name>
</gene>
<comment type="similarity">
    <text evidence="3">Belongs to the gas vesicle GvpF/GvpL family.</text>
</comment>
<comment type="caution">
    <text evidence="4">The sequence shown here is derived from an EMBL/GenBank/DDBJ whole genome shotgun (WGS) entry which is preliminary data.</text>
</comment>
<dbReference type="InterPro" id="IPR009430">
    <property type="entry name" value="GvpL/GvpF"/>
</dbReference>
<sequence length="264" mass="30448">MINDLIYVYCISRTPPRLIPGMGYSTVESLMFDDFHVIVKYVSKSEFSEENFKKNLSDIQWAELNARNHIRVISMIMEQSTVIPFKFGTIYHTKASLKTFIIDYADSLIESFNHIEGKEEWSIKIYCDRKTLCEQIDELSEEAAALEKQIMESSPGKAFLLGRKKTDLIENEMDRICKNYGQKYYDEFKKLSESTSLNNLLPKAFTGREETMILNTTFLVSKNKVADFISTVETLKKKEGDSGFIIEATGPWPPFSFISIKEKQ</sequence>
<dbReference type="PANTHER" id="PTHR36852:SF1">
    <property type="entry name" value="PROTEIN GVPL 2"/>
    <property type="match status" value="1"/>
</dbReference>
<evidence type="ECO:0000313" key="5">
    <source>
        <dbReference type="Proteomes" id="UP000280825"/>
    </source>
</evidence>
<accession>A0A432CML6</accession>
<keyword evidence="5" id="KW-1185">Reference proteome</keyword>
<dbReference type="GO" id="GO:0031412">
    <property type="term" value="P:gas vesicle organization"/>
    <property type="evidence" value="ECO:0007669"/>
    <property type="project" value="InterPro"/>
</dbReference>
<proteinExistence type="inferred from homology"/>
<keyword evidence="1" id="KW-0304">Gas vesicle</keyword>
<dbReference type="GO" id="GO:0031411">
    <property type="term" value="C:gas vesicle"/>
    <property type="evidence" value="ECO:0007669"/>
    <property type="project" value="UniProtKB-SubCell"/>
</dbReference>
<dbReference type="PANTHER" id="PTHR36852">
    <property type="entry name" value="PROTEIN GVPL 2"/>
    <property type="match status" value="1"/>
</dbReference>
<dbReference type="AlphaFoldDB" id="A0A432CML6"/>
<evidence type="ECO:0000256" key="2">
    <source>
        <dbReference type="ARBA" id="ARBA00035108"/>
    </source>
</evidence>
<organism evidence="4 5">
    <name type="scientific">Flavobacterium bomense</name>
    <dbReference type="NCBI Taxonomy" id="2497483"/>
    <lineage>
        <taxon>Bacteria</taxon>
        <taxon>Pseudomonadati</taxon>
        <taxon>Bacteroidota</taxon>
        <taxon>Flavobacteriia</taxon>
        <taxon>Flavobacteriales</taxon>
        <taxon>Flavobacteriaceae</taxon>
        <taxon>Flavobacterium</taxon>
    </lineage>
</organism>
<reference evidence="4 5" key="1">
    <citation type="submission" date="2018-12" db="EMBL/GenBank/DDBJ databases">
        <title>Flavobacterium sp. nov., isolated from glacier ice.</title>
        <authorList>
            <person name="Liu Q."/>
            <person name="Xin Y.-H."/>
        </authorList>
    </citation>
    <scope>NUCLEOTIDE SEQUENCE [LARGE SCALE GENOMIC DNA]</scope>
    <source>
        <strain evidence="4 5">RB1N8</strain>
    </source>
</reference>
<dbReference type="RefSeq" id="WP_126462354.1">
    <property type="nucleotide sequence ID" value="NZ_RYDJ01000007.1"/>
</dbReference>
<evidence type="ECO:0000256" key="3">
    <source>
        <dbReference type="ARBA" id="ARBA00035643"/>
    </source>
</evidence>